<dbReference type="PANTHER" id="PTHR32063">
    <property type="match status" value="1"/>
</dbReference>
<feature type="transmembrane region" description="Helical" evidence="9">
    <location>
        <begin position="462"/>
        <end position="485"/>
    </location>
</feature>
<gene>
    <name evidence="10" type="ordered locus">Pnap_1682</name>
</gene>
<feature type="transmembrane region" description="Helical" evidence="9">
    <location>
        <begin position="430"/>
        <end position="450"/>
    </location>
</feature>
<comment type="subcellular location">
    <subcellularLocation>
        <location evidence="1">Cell inner membrane</location>
        <topology evidence="1">Multi-pass membrane protein</topology>
    </subcellularLocation>
</comment>
<dbReference type="Gene3D" id="3.30.2090.10">
    <property type="entry name" value="Multidrug efflux transporter AcrB TolC docking domain, DN and DC subdomains"/>
    <property type="match status" value="2"/>
</dbReference>
<evidence type="ECO:0000313" key="10">
    <source>
        <dbReference type="EMBL" id="ABM36995.1"/>
    </source>
</evidence>
<dbReference type="HOGENOM" id="CLU_002755_1_2_4"/>
<evidence type="ECO:0000256" key="2">
    <source>
        <dbReference type="ARBA" id="ARBA00022448"/>
    </source>
</evidence>
<organism evidence="10 11">
    <name type="scientific">Polaromonas naphthalenivorans (strain CJ2)</name>
    <dbReference type="NCBI Taxonomy" id="365044"/>
    <lineage>
        <taxon>Bacteria</taxon>
        <taxon>Pseudomonadati</taxon>
        <taxon>Pseudomonadota</taxon>
        <taxon>Betaproteobacteria</taxon>
        <taxon>Burkholderiales</taxon>
        <taxon>Comamonadaceae</taxon>
        <taxon>Polaromonas</taxon>
    </lineage>
</organism>
<name>A1VMW7_POLNA</name>
<dbReference type="RefSeq" id="WP_011801081.1">
    <property type="nucleotide sequence ID" value="NC_008781.1"/>
</dbReference>
<keyword evidence="2" id="KW-0813">Transport</keyword>
<dbReference type="PRINTS" id="PR00702">
    <property type="entry name" value="ACRIFLAVINRP"/>
</dbReference>
<keyword evidence="7 9" id="KW-0472">Membrane</keyword>
<feature type="transmembrane region" description="Helical" evidence="9">
    <location>
        <begin position="896"/>
        <end position="916"/>
    </location>
</feature>
<feature type="transmembrane region" description="Helical" evidence="9">
    <location>
        <begin position="333"/>
        <end position="352"/>
    </location>
</feature>
<dbReference type="Gene3D" id="3.30.70.1430">
    <property type="entry name" value="Multidrug efflux transporter AcrB pore domain"/>
    <property type="match status" value="2"/>
</dbReference>
<feature type="transmembrane region" description="Helical" evidence="9">
    <location>
        <begin position="359"/>
        <end position="383"/>
    </location>
</feature>
<dbReference type="AlphaFoldDB" id="A1VMW7"/>
<dbReference type="Gene3D" id="1.20.1640.10">
    <property type="entry name" value="Multidrug efflux transporter AcrB transmembrane domain"/>
    <property type="match status" value="2"/>
</dbReference>
<dbReference type="GO" id="GO:0042910">
    <property type="term" value="F:xenobiotic transmembrane transporter activity"/>
    <property type="evidence" value="ECO:0007669"/>
    <property type="project" value="TreeGrafter"/>
</dbReference>
<dbReference type="InterPro" id="IPR027463">
    <property type="entry name" value="AcrB_DN_DC_subdom"/>
</dbReference>
<dbReference type="InterPro" id="IPR001036">
    <property type="entry name" value="Acrflvin-R"/>
</dbReference>
<dbReference type="SUPFAM" id="SSF82866">
    <property type="entry name" value="Multidrug efflux transporter AcrB transmembrane domain"/>
    <property type="match status" value="2"/>
</dbReference>
<dbReference type="OrthoDB" id="9757904at2"/>
<evidence type="ECO:0000256" key="6">
    <source>
        <dbReference type="ARBA" id="ARBA00022989"/>
    </source>
</evidence>
<keyword evidence="4" id="KW-0997">Cell inner membrane</keyword>
<evidence type="ECO:0000256" key="3">
    <source>
        <dbReference type="ARBA" id="ARBA00022475"/>
    </source>
</evidence>
<feature type="transmembrane region" description="Helical" evidence="9">
    <location>
        <begin position="389"/>
        <end position="410"/>
    </location>
</feature>
<dbReference type="EMBL" id="CP000529">
    <property type="protein sequence ID" value="ABM36995.1"/>
    <property type="molecule type" value="Genomic_DNA"/>
</dbReference>
<evidence type="ECO:0000256" key="8">
    <source>
        <dbReference type="SAM" id="MobiDB-lite"/>
    </source>
</evidence>
<evidence type="ECO:0000256" key="5">
    <source>
        <dbReference type="ARBA" id="ARBA00022692"/>
    </source>
</evidence>
<sequence length="1064" mass="116130">MQLAEVSIRRPVFATVLSLLIVLIGAVSFNRLTVREYPKIDEPVVTVSVRYAGASAEVIESQVTKPLEDSIAGIDGVDVITSISRADQGQISVRFRLEKDADSAAAEVRDRTSRVRNRLPQAIEEPVIAKVEADAFPVIQLAFSSESLTPLQINDLVNRIVKPRLQTVTGVADVRIFGERKYAMRVWLDTDKLASYRLTTQDVEDAIRRSNLELPAGRIESQQREFSVTSQTDLLKPAQFGEIVIKTVNGFSVRVRDVARVEEGAADERTAVRLNGRPAVGVGVIRQATANPLDLSAGVRDVIPKLKADLPPDVLIDIANDNSVFIDRSVKNVYRTIFEAVLLVALVIFVFLRTLRASIIPIITIPVSLIGTFALMALAGFTINTLTLLALVLAIGLVVDDAIVMLENIFRHIEEGMDPFSAGIKGAREIGFAIITMTATLVAVYAPLAFTPGRTGRLFVEFALALAGAVVVSGFVALTLTPMLCTQLLKHNPKPNRFDRTMERVLTSISERYGALLRWIVTARFQPPAQDRSIGQRIKGFVFQARWIVVAVMLVSGVAIVLVFPTMKQELSPMEDRGVILASVNAPDGSTLDYTNRYAQALEKMGQPFKEFDRIFANVGNPTVAQASVVYRTVDWEVRSRSTMDMARELQPQFNALPGVTAFSITPPSLGQGFRERPLNFVIQTSDSYQNLNAVVRRMLDEMAKNPGIVSPDVDLRLNKPELRIEVERDRAADLGVSVEVVAKAIETLLGGRNVTRYKRDAEQYDVVVQTQASGRSTPEDIERIHVRGRNESMIPLSSLVKVSESVSPRELNHFGQRRSVSITASLAPDYSLGEALGFMDQTAAKVLKTGYSTDLNGTSREFRNSQGALAIVFVLALVFIFLVLAAQFESFVDPLVIMLSVPLSMIGALLALKWSGGSLNVYSQIGLITLVGLITKHGILIVEFTNQLRGQGMEMIDALVKASSQRLRPILMTTGAMVLGALPLALAHGAGAESRIQIGWVIVGGMSLGTLLTVFVVPTMYALFARSAIPGANTAAVKDEPSHPLPHASSHLPEPEYVGKPGR</sequence>
<feature type="transmembrane region" description="Helical" evidence="9">
    <location>
        <begin position="922"/>
        <end position="947"/>
    </location>
</feature>
<dbReference type="GO" id="GO:0005886">
    <property type="term" value="C:plasma membrane"/>
    <property type="evidence" value="ECO:0007669"/>
    <property type="project" value="UniProtKB-SubCell"/>
</dbReference>
<reference evidence="11" key="1">
    <citation type="journal article" date="2009" name="Environ. Microbiol.">
        <title>The genome of Polaromonas naphthalenivorans strain CJ2, isolated from coal tar-contaminated sediment, reveals physiological and metabolic versatility and evolution through extensive horizontal gene transfer.</title>
        <authorList>
            <person name="Yagi J.M."/>
            <person name="Sims D."/>
            <person name="Brettin T."/>
            <person name="Bruce D."/>
            <person name="Madsen E.L."/>
        </authorList>
    </citation>
    <scope>NUCLEOTIDE SEQUENCE [LARGE SCALE GENOMIC DNA]</scope>
    <source>
        <strain evidence="11">CJ2</strain>
    </source>
</reference>
<evidence type="ECO:0000256" key="4">
    <source>
        <dbReference type="ARBA" id="ARBA00022519"/>
    </source>
</evidence>
<accession>A1VMW7</accession>
<feature type="transmembrane region" description="Helical" evidence="9">
    <location>
        <begin position="869"/>
        <end position="889"/>
    </location>
</feature>
<dbReference type="SUPFAM" id="SSF82693">
    <property type="entry name" value="Multidrug efflux transporter AcrB pore domain, PN1, PN2, PC1 and PC2 subdomains"/>
    <property type="match status" value="3"/>
</dbReference>
<dbReference type="Gene3D" id="3.30.70.1320">
    <property type="entry name" value="Multidrug efflux transporter AcrB pore domain like"/>
    <property type="match status" value="1"/>
</dbReference>
<evidence type="ECO:0000256" key="7">
    <source>
        <dbReference type="ARBA" id="ARBA00023136"/>
    </source>
</evidence>
<keyword evidence="6 9" id="KW-1133">Transmembrane helix</keyword>
<dbReference type="PANTHER" id="PTHR32063:SF28">
    <property type="entry name" value="BLR2861 PROTEIN"/>
    <property type="match status" value="1"/>
</dbReference>
<evidence type="ECO:0000256" key="1">
    <source>
        <dbReference type="ARBA" id="ARBA00004429"/>
    </source>
</evidence>
<keyword evidence="5 9" id="KW-0812">Transmembrane</keyword>
<keyword evidence="11" id="KW-1185">Reference proteome</keyword>
<keyword evidence="3" id="KW-1003">Cell membrane</keyword>
<dbReference type="Gene3D" id="3.30.70.1440">
    <property type="entry name" value="Multidrug efflux transporter AcrB pore domain"/>
    <property type="match status" value="1"/>
</dbReference>
<dbReference type="Proteomes" id="UP000000644">
    <property type="component" value="Chromosome"/>
</dbReference>
<evidence type="ECO:0000313" key="11">
    <source>
        <dbReference type="Proteomes" id="UP000000644"/>
    </source>
</evidence>
<feature type="transmembrane region" description="Helical" evidence="9">
    <location>
        <begin position="12"/>
        <end position="29"/>
    </location>
</feature>
<feature type="transmembrane region" description="Helical" evidence="9">
    <location>
        <begin position="968"/>
        <end position="987"/>
    </location>
</feature>
<dbReference type="KEGG" id="pna:Pnap_1682"/>
<dbReference type="FunFam" id="1.20.1640.10:FF:000001">
    <property type="entry name" value="Efflux pump membrane transporter"/>
    <property type="match status" value="1"/>
</dbReference>
<dbReference type="STRING" id="365044.Pnap_1682"/>
<protein>
    <submittedName>
        <fullName evidence="10">Acriflavin resistance protein</fullName>
    </submittedName>
</protein>
<proteinExistence type="predicted"/>
<dbReference type="eggNOG" id="COG0841">
    <property type="taxonomic scope" value="Bacteria"/>
</dbReference>
<feature type="transmembrane region" description="Helical" evidence="9">
    <location>
        <begin position="999"/>
        <end position="1025"/>
    </location>
</feature>
<feature type="region of interest" description="Disordered" evidence="8">
    <location>
        <begin position="1036"/>
        <end position="1064"/>
    </location>
</feature>
<dbReference type="SUPFAM" id="SSF82714">
    <property type="entry name" value="Multidrug efflux transporter AcrB TolC docking domain, DN and DC subdomains"/>
    <property type="match status" value="2"/>
</dbReference>
<evidence type="ECO:0000256" key="9">
    <source>
        <dbReference type="SAM" id="Phobius"/>
    </source>
</evidence>
<dbReference type="Pfam" id="PF00873">
    <property type="entry name" value="ACR_tran"/>
    <property type="match status" value="2"/>
</dbReference>
<feature type="transmembrane region" description="Helical" evidence="9">
    <location>
        <begin position="547"/>
        <end position="567"/>
    </location>
</feature>